<feature type="region of interest" description="Disordered" evidence="1">
    <location>
        <begin position="220"/>
        <end position="259"/>
    </location>
</feature>
<feature type="region of interest" description="Disordered" evidence="1">
    <location>
        <begin position="1047"/>
        <end position="1071"/>
    </location>
</feature>
<organism evidence="2 3">
    <name type="scientific">Dendrothele bispora (strain CBS 962.96)</name>
    <dbReference type="NCBI Taxonomy" id="1314807"/>
    <lineage>
        <taxon>Eukaryota</taxon>
        <taxon>Fungi</taxon>
        <taxon>Dikarya</taxon>
        <taxon>Basidiomycota</taxon>
        <taxon>Agaricomycotina</taxon>
        <taxon>Agaricomycetes</taxon>
        <taxon>Agaricomycetidae</taxon>
        <taxon>Agaricales</taxon>
        <taxon>Agaricales incertae sedis</taxon>
        <taxon>Dendrothele</taxon>
    </lineage>
</organism>
<dbReference type="OrthoDB" id="2634326at2759"/>
<feature type="compositionally biased region" description="Low complexity" evidence="1">
    <location>
        <begin position="286"/>
        <end position="300"/>
    </location>
</feature>
<gene>
    <name evidence="2" type="ORF">K435DRAFT_793991</name>
</gene>
<name>A0A4S8MDN6_DENBC</name>
<evidence type="ECO:0000256" key="1">
    <source>
        <dbReference type="SAM" id="MobiDB-lite"/>
    </source>
</evidence>
<dbReference type="EMBL" id="ML179101">
    <property type="protein sequence ID" value="THV00650.1"/>
    <property type="molecule type" value="Genomic_DNA"/>
</dbReference>
<keyword evidence="3" id="KW-1185">Reference proteome</keyword>
<feature type="region of interest" description="Disordered" evidence="1">
    <location>
        <begin position="140"/>
        <end position="188"/>
    </location>
</feature>
<dbReference type="Proteomes" id="UP000297245">
    <property type="component" value="Unassembled WGS sequence"/>
</dbReference>
<feature type="compositionally biased region" description="Basic and acidic residues" evidence="1">
    <location>
        <begin position="178"/>
        <end position="188"/>
    </location>
</feature>
<evidence type="ECO:0000313" key="2">
    <source>
        <dbReference type="EMBL" id="THV00650.1"/>
    </source>
</evidence>
<feature type="compositionally biased region" description="Basic and acidic residues" evidence="1">
    <location>
        <begin position="365"/>
        <end position="388"/>
    </location>
</feature>
<feature type="compositionally biased region" description="Basic residues" evidence="1">
    <location>
        <begin position="405"/>
        <end position="421"/>
    </location>
</feature>
<evidence type="ECO:0000313" key="3">
    <source>
        <dbReference type="Proteomes" id="UP000297245"/>
    </source>
</evidence>
<proteinExistence type="predicted"/>
<feature type="compositionally biased region" description="Polar residues" evidence="1">
    <location>
        <begin position="1057"/>
        <end position="1069"/>
    </location>
</feature>
<accession>A0A4S8MDN6</accession>
<sequence length="1315" mass="147927">MTKMVATWGPAWYMNGADMHPDTYIKKYGIVARLFSGDKQEMWRQVNVRLVELAHSMSPRDTRVPRHLTKRQVQMNLAFEGDWENFGRFFVVTHEPRDSGYGPPFSTEIVFLSGRGVWQEALIQDPDIQSLLAMRESLETGGRVQTPPDRRHGEPYLPPGWNHATSSCRLLTPGRTTGGEDPKKDWGFARGRDYRRNERFAHRRDGEDWEDEIAYSFRGRSPRRRSPRHRSPRSRSPRHRSPRSRSPRRGGEAPASYRAELQHWSVPRANSAYGRRSAFERIAVNASSRSSQTSASSVRSLQVPPRFIRDSDAAEYSDGRGSSPFKPYSSPSNGRDTGRWGSGMRRIHRETKGHEGGSVVLSSPDTERAARDRRWEAYTRDMSSRSDDPSDGSEAVAVEPAVLSNRKKRVNKKDKKLKGLKQRATGHAPGSLRAPPKPSTPEVIEITDTEEEEEVLEKRREEWERDFQEEGFASSDDDLPSVIGRGEKCEKVQASIWMKKYQKITATLKTYNGRFSPSRNKMELGNYGLETNTKLEALTKVVDERTGFEGRRWKKIQWADSIEVMDGAWKIAIREAGLFADLNGNGIRSTQGEVPKGPGNEQIRVWRRSGCLDKELEVVEAEGSMRWFVLNSASSLCLYPLLLSLFLAGPKKTPFSVLNSTHNAMVPHQDVASTSSSETRITAADVVKDPRLVLHSAQPDSPLKPFDGQVGAVIGDTGYVVTSPNTDLIYSPHVGPCTTRMRRDFHFGTDDPLYFPQPFNMKIGHLALIPAPSTSSFHNDALAWYRPKSSDFIPHTSMPCSALGLIAPDLISRFESKSNALISSSLDRPAPVKNDHYVREGRAALQRLVERLQVVSTHEECLLLVACIQRQYLELYARIEWLDKYLPRIQAQEKTHPANLDLMGAFAYSADDLQRLFHAGIPVWFIREVTYLPTLRIDKLVQPIAETANRLLPMRHSEQYVDLADANPPHRLVWTGGWTQGERYAAMARYTRSLHQYPAMGTSKGGPVSPAIILAASSASSSASSSALTPTTQPLVDVLGKGPVILKSDKNKKPYTKPQSKQTRPNLSRNKFLPVEDPLNPAAMPVWSTVLSELSAFHHSRVPEKLGYFLPQPMSLISSENEHRKAYLISTWVKLRPLFLWILAHPGETSPIALKGPQWRSILDLASGLGYKAGTQTSKTHSEMEQLLRKLVSDRRHGVELDMTKLPASPAYWQGQQLSVEKQPPSQLTRQILWELYFGRRKGSDGQAPTIFSPVIVNMVFQYFARNLALSFALFALWISSRALAARLLSEKVHENAPILRGSGFTPSFDAYWLG</sequence>
<feature type="compositionally biased region" description="Basic residues" evidence="1">
    <location>
        <begin position="220"/>
        <end position="248"/>
    </location>
</feature>
<reference evidence="2 3" key="1">
    <citation type="journal article" date="2019" name="Nat. Ecol. Evol.">
        <title>Megaphylogeny resolves global patterns of mushroom evolution.</title>
        <authorList>
            <person name="Varga T."/>
            <person name="Krizsan K."/>
            <person name="Foldi C."/>
            <person name="Dima B."/>
            <person name="Sanchez-Garcia M."/>
            <person name="Sanchez-Ramirez S."/>
            <person name="Szollosi G.J."/>
            <person name="Szarkandi J.G."/>
            <person name="Papp V."/>
            <person name="Albert L."/>
            <person name="Andreopoulos W."/>
            <person name="Angelini C."/>
            <person name="Antonin V."/>
            <person name="Barry K.W."/>
            <person name="Bougher N.L."/>
            <person name="Buchanan P."/>
            <person name="Buyck B."/>
            <person name="Bense V."/>
            <person name="Catcheside P."/>
            <person name="Chovatia M."/>
            <person name="Cooper J."/>
            <person name="Damon W."/>
            <person name="Desjardin D."/>
            <person name="Finy P."/>
            <person name="Geml J."/>
            <person name="Haridas S."/>
            <person name="Hughes K."/>
            <person name="Justo A."/>
            <person name="Karasinski D."/>
            <person name="Kautmanova I."/>
            <person name="Kiss B."/>
            <person name="Kocsube S."/>
            <person name="Kotiranta H."/>
            <person name="LaButti K.M."/>
            <person name="Lechner B.E."/>
            <person name="Liimatainen K."/>
            <person name="Lipzen A."/>
            <person name="Lukacs Z."/>
            <person name="Mihaltcheva S."/>
            <person name="Morgado L.N."/>
            <person name="Niskanen T."/>
            <person name="Noordeloos M.E."/>
            <person name="Ohm R.A."/>
            <person name="Ortiz-Santana B."/>
            <person name="Ovrebo C."/>
            <person name="Racz N."/>
            <person name="Riley R."/>
            <person name="Savchenko A."/>
            <person name="Shiryaev A."/>
            <person name="Soop K."/>
            <person name="Spirin V."/>
            <person name="Szebenyi C."/>
            <person name="Tomsovsky M."/>
            <person name="Tulloss R.E."/>
            <person name="Uehling J."/>
            <person name="Grigoriev I.V."/>
            <person name="Vagvolgyi C."/>
            <person name="Papp T."/>
            <person name="Martin F.M."/>
            <person name="Miettinen O."/>
            <person name="Hibbett D.S."/>
            <person name="Nagy L.G."/>
        </authorList>
    </citation>
    <scope>NUCLEOTIDE SEQUENCE [LARGE SCALE GENOMIC DNA]</scope>
    <source>
        <strain evidence="2 3">CBS 962.96</strain>
    </source>
</reference>
<feature type="region of interest" description="Disordered" evidence="1">
    <location>
        <begin position="285"/>
        <end position="441"/>
    </location>
</feature>
<protein>
    <submittedName>
        <fullName evidence="2">Uncharacterized protein</fullName>
    </submittedName>
</protein>